<proteinExistence type="predicted"/>
<comment type="caution">
    <text evidence="2">The sequence shown here is derived from an EMBL/GenBank/DDBJ whole genome shotgun (WGS) entry which is preliminary data.</text>
</comment>
<protein>
    <submittedName>
        <fullName evidence="2">Uncharacterized protein</fullName>
    </submittedName>
</protein>
<keyword evidence="3" id="KW-1185">Reference proteome</keyword>
<organism evidence="2 3">
    <name type="scientific">Nephila pilipes</name>
    <name type="common">Giant wood spider</name>
    <name type="synonym">Nephila maculata</name>
    <dbReference type="NCBI Taxonomy" id="299642"/>
    <lineage>
        <taxon>Eukaryota</taxon>
        <taxon>Metazoa</taxon>
        <taxon>Ecdysozoa</taxon>
        <taxon>Arthropoda</taxon>
        <taxon>Chelicerata</taxon>
        <taxon>Arachnida</taxon>
        <taxon>Araneae</taxon>
        <taxon>Araneomorphae</taxon>
        <taxon>Entelegynae</taxon>
        <taxon>Araneoidea</taxon>
        <taxon>Nephilidae</taxon>
        <taxon>Nephila</taxon>
    </lineage>
</organism>
<accession>A0A8X6T1Q7</accession>
<dbReference type="AlphaFoldDB" id="A0A8X6T1Q7"/>
<name>A0A8X6T1Q7_NEPPI</name>
<feature type="region of interest" description="Disordered" evidence="1">
    <location>
        <begin position="79"/>
        <end position="105"/>
    </location>
</feature>
<dbReference type="EMBL" id="BMAW01050262">
    <property type="protein sequence ID" value="GFS74465.1"/>
    <property type="molecule type" value="Genomic_DNA"/>
</dbReference>
<gene>
    <name evidence="2" type="ORF">NPIL_593121</name>
</gene>
<evidence type="ECO:0000256" key="1">
    <source>
        <dbReference type="SAM" id="MobiDB-lite"/>
    </source>
</evidence>
<evidence type="ECO:0000313" key="2">
    <source>
        <dbReference type="EMBL" id="GFS74465.1"/>
    </source>
</evidence>
<reference evidence="2" key="1">
    <citation type="submission" date="2020-08" db="EMBL/GenBank/DDBJ databases">
        <title>Multicomponent nature underlies the extraordinary mechanical properties of spider dragline silk.</title>
        <authorList>
            <person name="Kono N."/>
            <person name="Nakamura H."/>
            <person name="Mori M."/>
            <person name="Yoshida Y."/>
            <person name="Ohtoshi R."/>
            <person name="Malay A.D."/>
            <person name="Moran D.A.P."/>
            <person name="Tomita M."/>
            <person name="Numata K."/>
            <person name="Arakawa K."/>
        </authorList>
    </citation>
    <scope>NUCLEOTIDE SEQUENCE</scope>
</reference>
<evidence type="ECO:0000313" key="3">
    <source>
        <dbReference type="Proteomes" id="UP000887013"/>
    </source>
</evidence>
<sequence length="105" mass="11547">MELSLSSIEGTSPVNAQSAARSFPLISQEIEVHGLSLPRRNRVNKVTSGSSIYKEGAGAKRSWKACESGRTEVWETMLGRHGGNRRPGKPQENRKERLAGAIKSW</sequence>
<dbReference type="Proteomes" id="UP000887013">
    <property type="component" value="Unassembled WGS sequence"/>
</dbReference>
<feature type="compositionally biased region" description="Basic and acidic residues" evidence="1">
    <location>
        <begin position="89"/>
        <end position="98"/>
    </location>
</feature>